<evidence type="ECO:0000313" key="2">
    <source>
        <dbReference type="Proteomes" id="UP000194127"/>
    </source>
</evidence>
<organism evidence="1 2">
    <name type="scientific">Postia placenta MAD-698-R-SB12</name>
    <dbReference type="NCBI Taxonomy" id="670580"/>
    <lineage>
        <taxon>Eukaryota</taxon>
        <taxon>Fungi</taxon>
        <taxon>Dikarya</taxon>
        <taxon>Basidiomycota</taxon>
        <taxon>Agaricomycotina</taxon>
        <taxon>Agaricomycetes</taxon>
        <taxon>Polyporales</taxon>
        <taxon>Adustoporiaceae</taxon>
        <taxon>Rhodonia</taxon>
    </lineage>
</organism>
<dbReference type="EMBL" id="KZ110593">
    <property type="protein sequence ID" value="OSX64857.1"/>
    <property type="molecule type" value="Genomic_DNA"/>
</dbReference>
<evidence type="ECO:0000313" key="1">
    <source>
        <dbReference type="EMBL" id="OSX64857.1"/>
    </source>
</evidence>
<sequence length="109" mass="12190">MRSDIRAKAVFRISPWAGRVGKDSAYDTSRRPVGTVPVAGGWRGNEIGANGGDGGERVLGIRRVVVAERQQLLVHVEDRREEGKQSREWSGRYAQMVVVERNESEEIEI</sequence>
<proteinExistence type="predicted"/>
<dbReference type="GeneID" id="36322399"/>
<accession>A0A1X6N892</accession>
<name>A0A1X6N892_9APHY</name>
<dbReference type="RefSeq" id="XP_024341651.1">
    <property type="nucleotide sequence ID" value="XM_024477449.1"/>
</dbReference>
<gene>
    <name evidence="1" type="ORF">POSPLADRAFT_1038827</name>
</gene>
<reference evidence="1 2" key="1">
    <citation type="submission" date="2017-04" db="EMBL/GenBank/DDBJ databases">
        <title>Genome Sequence of the Model Brown-Rot Fungus Postia placenta SB12.</title>
        <authorList>
            <consortium name="DOE Joint Genome Institute"/>
            <person name="Gaskell J."/>
            <person name="Kersten P."/>
            <person name="Larrondo L.F."/>
            <person name="Canessa P."/>
            <person name="Martinez D."/>
            <person name="Hibbett D."/>
            <person name="Schmoll M."/>
            <person name="Kubicek C.P."/>
            <person name="Martinez A.T."/>
            <person name="Yadav J."/>
            <person name="Master E."/>
            <person name="Magnuson J.K."/>
            <person name="James T."/>
            <person name="Yaver D."/>
            <person name="Berka R."/>
            <person name="Labutti K."/>
            <person name="Lipzen A."/>
            <person name="Aerts A."/>
            <person name="Barry K."/>
            <person name="Henrissat B."/>
            <person name="Blanchette R."/>
            <person name="Grigoriev I."/>
            <person name="Cullen D."/>
        </authorList>
    </citation>
    <scope>NUCLEOTIDE SEQUENCE [LARGE SCALE GENOMIC DNA]</scope>
    <source>
        <strain evidence="1 2">MAD-698-R-SB12</strain>
    </source>
</reference>
<keyword evidence="2" id="KW-1185">Reference proteome</keyword>
<protein>
    <submittedName>
        <fullName evidence="1">Uncharacterized protein</fullName>
    </submittedName>
</protein>
<dbReference type="AlphaFoldDB" id="A0A1X6N892"/>
<dbReference type="Proteomes" id="UP000194127">
    <property type="component" value="Unassembled WGS sequence"/>
</dbReference>